<dbReference type="GO" id="GO:0016853">
    <property type="term" value="F:isomerase activity"/>
    <property type="evidence" value="ECO:0007669"/>
    <property type="project" value="UniProtKB-KW"/>
</dbReference>
<organism evidence="4 5">
    <name type="scientific">Papaver atlanticum</name>
    <dbReference type="NCBI Taxonomy" id="357466"/>
    <lineage>
        <taxon>Eukaryota</taxon>
        <taxon>Viridiplantae</taxon>
        <taxon>Streptophyta</taxon>
        <taxon>Embryophyta</taxon>
        <taxon>Tracheophyta</taxon>
        <taxon>Spermatophyta</taxon>
        <taxon>Magnoliopsida</taxon>
        <taxon>Ranunculales</taxon>
        <taxon>Papaveraceae</taxon>
        <taxon>Papaveroideae</taxon>
        <taxon>Papaver</taxon>
    </lineage>
</organism>
<dbReference type="GO" id="GO:0006635">
    <property type="term" value="P:fatty acid beta-oxidation"/>
    <property type="evidence" value="ECO:0007669"/>
    <property type="project" value="TreeGrafter"/>
</dbReference>
<evidence type="ECO:0000256" key="2">
    <source>
        <dbReference type="ARBA" id="ARBA00023239"/>
    </source>
</evidence>
<keyword evidence="3" id="KW-0511">Multifunctional enzyme</keyword>
<accession>A0AAD4T5I3</accession>
<reference evidence="4" key="1">
    <citation type="submission" date="2022-04" db="EMBL/GenBank/DDBJ databases">
        <title>A functionally conserved STORR gene fusion in Papaver species that diverged 16.8 million years ago.</title>
        <authorList>
            <person name="Catania T."/>
        </authorList>
    </citation>
    <scope>NUCLEOTIDE SEQUENCE</scope>
    <source>
        <strain evidence="4">S-188037</strain>
    </source>
</reference>
<dbReference type="PANTHER" id="PTHR23309">
    <property type="entry name" value="3-HYDROXYACYL-COA DEHYROGENASE"/>
    <property type="match status" value="1"/>
</dbReference>
<dbReference type="PANTHER" id="PTHR23309:SF49">
    <property type="entry name" value="PEROXISOMAL BIFUNCTIONAL ENZYME"/>
    <property type="match status" value="1"/>
</dbReference>
<gene>
    <name evidence="4" type="ORF">MKW98_011918</name>
</gene>
<sequence length="61" mass="6707">GGLIFWADSVGATHIYSSLKKWSEAYGNFFRPSKFLEERATKGIPLSVSASTSQTVPKSRL</sequence>
<dbReference type="Proteomes" id="UP001202328">
    <property type="component" value="Unassembled WGS sequence"/>
</dbReference>
<evidence type="ECO:0000313" key="4">
    <source>
        <dbReference type="EMBL" id="KAI3938766.1"/>
    </source>
</evidence>
<protein>
    <submittedName>
        <fullName evidence="4">Uncharacterized protein</fullName>
    </submittedName>
</protein>
<dbReference type="GO" id="GO:0005777">
    <property type="term" value="C:peroxisome"/>
    <property type="evidence" value="ECO:0007669"/>
    <property type="project" value="TreeGrafter"/>
</dbReference>
<dbReference type="GO" id="GO:0016829">
    <property type="term" value="F:lyase activity"/>
    <property type="evidence" value="ECO:0007669"/>
    <property type="project" value="UniProtKB-KW"/>
</dbReference>
<evidence type="ECO:0000313" key="5">
    <source>
        <dbReference type="Proteomes" id="UP001202328"/>
    </source>
</evidence>
<evidence type="ECO:0000256" key="3">
    <source>
        <dbReference type="ARBA" id="ARBA00023268"/>
    </source>
</evidence>
<dbReference type="AlphaFoldDB" id="A0AAD4T5I3"/>
<feature type="non-terminal residue" evidence="4">
    <location>
        <position position="61"/>
    </location>
</feature>
<dbReference type="Gene3D" id="1.10.1040.10">
    <property type="entry name" value="N-(1-d-carboxylethyl)-l-norvaline Dehydrogenase, domain 2"/>
    <property type="match status" value="1"/>
</dbReference>
<dbReference type="EMBL" id="JAJJMB010005473">
    <property type="protein sequence ID" value="KAI3938766.1"/>
    <property type="molecule type" value="Genomic_DNA"/>
</dbReference>
<comment type="caution">
    <text evidence="4">The sequence shown here is derived from an EMBL/GenBank/DDBJ whole genome shotgun (WGS) entry which is preliminary data.</text>
</comment>
<evidence type="ECO:0000256" key="1">
    <source>
        <dbReference type="ARBA" id="ARBA00023235"/>
    </source>
</evidence>
<name>A0AAD4T5I3_9MAGN</name>
<dbReference type="GO" id="GO:0003857">
    <property type="term" value="F:(3S)-3-hydroxyacyl-CoA dehydrogenase (NAD+) activity"/>
    <property type="evidence" value="ECO:0007669"/>
    <property type="project" value="TreeGrafter"/>
</dbReference>
<keyword evidence="1" id="KW-0413">Isomerase</keyword>
<keyword evidence="5" id="KW-1185">Reference proteome</keyword>
<dbReference type="InterPro" id="IPR013328">
    <property type="entry name" value="6PGD_dom2"/>
</dbReference>
<keyword evidence="2" id="KW-0456">Lyase</keyword>
<proteinExistence type="predicted"/>